<reference evidence="2" key="1">
    <citation type="submission" date="2023-03" db="EMBL/GenBank/DDBJ databases">
        <authorList>
            <person name="Steffen K."/>
            <person name="Cardenas P."/>
        </authorList>
    </citation>
    <scope>NUCLEOTIDE SEQUENCE</scope>
</reference>
<dbReference type="InterPro" id="IPR001478">
    <property type="entry name" value="PDZ"/>
</dbReference>
<keyword evidence="3" id="KW-1185">Reference proteome</keyword>
<dbReference type="SUPFAM" id="SSF50156">
    <property type="entry name" value="PDZ domain-like"/>
    <property type="match status" value="1"/>
</dbReference>
<evidence type="ECO:0000313" key="3">
    <source>
        <dbReference type="Proteomes" id="UP001174909"/>
    </source>
</evidence>
<comment type="caution">
    <text evidence="2">The sequence shown here is derived from an EMBL/GenBank/DDBJ whole genome shotgun (WGS) entry which is preliminary data.</text>
</comment>
<dbReference type="PROSITE" id="PS50106">
    <property type="entry name" value="PDZ"/>
    <property type="match status" value="1"/>
</dbReference>
<dbReference type="SMART" id="SM00228">
    <property type="entry name" value="PDZ"/>
    <property type="match status" value="1"/>
</dbReference>
<feature type="domain" description="PDZ" evidence="1">
    <location>
        <begin position="1"/>
        <end position="50"/>
    </location>
</feature>
<dbReference type="Gene3D" id="2.30.42.10">
    <property type="match status" value="1"/>
</dbReference>
<evidence type="ECO:0000259" key="1">
    <source>
        <dbReference type="PROSITE" id="PS50106"/>
    </source>
</evidence>
<dbReference type="Pfam" id="PF13180">
    <property type="entry name" value="PDZ_2"/>
    <property type="match status" value="1"/>
</dbReference>
<accession>A0AA35X4I6</accession>
<organism evidence="2 3">
    <name type="scientific">Geodia barretti</name>
    <name type="common">Barrett's horny sponge</name>
    <dbReference type="NCBI Taxonomy" id="519541"/>
    <lineage>
        <taxon>Eukaryota</taxon>
        <taxon>Metazoa</taxon>
        <taxon>Porifera</taxon>
        <taxon>Demospongiae</taxon>
        <taxon>Heteroscleromorpha</taxon>
        <taxon>Tetractinellida</taxon>
        <taxon>Astrophorina</taxon>
        <taxon>Geodiidae</taxon>
        <taxon>Geodia</taxon>
    </lineage>
</organism>
<name>A0AA35X4I6_GEOBA</name>
<dbReference type="Proteomes" id="UP001174909">
    <property type="component" value="Unassembled WGS sequence"/>
</dbReference>
<proteinExistence type="predicted"/>
<sequence length="82" mass="9261">MQALTEQAQATLPAAGVFVSDVQGGTAAAQSRLRRQDVIVRIDGDEVSDLRDFYRLIDAKQEGVFEIQVWRDDREVTVRLNR</sequence>
<protein>
    <recommendedName>
        <fullName evidence="1">PDZ domain-containing protein</fullName>
    </recommendedName>
</protein>
<dbReference type="InterPro" id="IPR036034">
    <property type="entry name" value="PDZ_sf"/>
</dbReference>
<gene>
    <name evidence="2" type="ORF">GBAR_LOCUS24961</name>
</gene>
<evidence type="ECO:0000313" key="2">
    <source>
        <dbReference type="EMBL" id="CAI8045113.1"/>
    </source>
</evidence>
<dbReference type="EMBL" id="CASHTH010003452">
    <property type="protein sequence ID" value="CAI8045113.1"/>
    <property type="molecule type" value="Genomic_DNA"/>
</dbReference>
<dbReference type="AlphaFoldDB" id="A0AA35X4I6"/>